<protein>
    <submittedName>
        <fullName evidence="3">A glutathione-dependent thiol reductase</fullName>
    </submittedName>
</protein>
<dbReference type="PROSITE" id="PS51353">
    <property type="entry name" value="ARSC"/>
    <property type="match status" value="1"/>
</dbReference>
<evidence type="ECO:0000256" key="2">
    <source>
        <dbReference type="PROSITE-ProRule" id="PRU01282"/>
    </source>
</evidence>
<dbReference type="PANTHER" id="PTHR30041">
    <property type="entry name" value="ARSENATE REDUCTASE"/>
    <property type="match status" value="1"/>
</dbReference>
<dbReference type="AlphaFoldDB" id="A0A0M4MR04"/>
<dbReference type="NCBIfam" id="TIGR01617">
    <property type="entry name" value="arsC_related"/>
    <property type="match status" value="1"/>
</dbReference>
<dbReference type="SUPFAM" id="SSF52833">
    <property type="entry name" value="Thioredoxin-like"/>
    <property type="match status" value="1"/>
</dbReference>
<dbReference type="EMBL" id="CP012669">
    <property type="protein sequence ID" value="ALE15320.1"/>
    <property type="molecule type" value="Genomic_DNA"/>
</dbReference>
<dbReference type="CDD" id="cd03035">
    <property type="entry name" value="ArsC_Yffb"/>
    <property type="match status" value="1"/>
</dbReference>
<accession>A0A0M4MR04</accession>
<dbReference type="InterPro" id="IPR036249">
    <property type="entry name" value="Thioredoxin-like_sf"/>
</dbReference>
<dbReference type="PANTHER" id="PTHR30041:SF8">
    <property type="entry name" value="PROTEIN YFFB"/>
    <property type="match status" value="1"/>
</dbReference>
<organism evidence="3 4">
    <name type="scientific">Altererythrobacter epoxidivorans</name>
    <dbReference type="NCBI Taxonomy" id="361183"/>
    <lineage>
        <taxon>Bacteria</taxon>
        <taxon>Pseudomonadati</taxon>
        <taxon>Pseudomonadota</taxon>
        <taxon>Alphaproteobacteria</taxon>
        <taxon>Sphingomonadales</taxon>
        <taxon>Erythrobacteraceae</taxon>
        <taxon>Altererythrobacter</taxon>
    </lineage>
</organism>
<dbReference type="InterPro" id="IPR006504">
    <property type="entry name" value="Tscrpt_reg_Spx/MgsR"/>
</dbReference>
<reference evidence="3 4" key="1">
    <citation type="submission" date="2015-09" db="EMBL/GenBank/DDBJ databases">
        <title>Complete genome sequence of a benzo[a]pyrene-degrading bacterium Altererythrobacter epoxidivorans CGMCC 1.7731T.</title>
        <authorList>
            <person name="Li Z."/>
            <person name="Cheng H."/>
            <person name="Huo Y."/>
            <person name="Xu X."/>
        </authorList>
    </citation>
    <scope>NUCLEOTIDE SEQUENCE [LARGE SCALE GENOMIC DNA]</scope>
    <source>
        <strain evidence="3 4">CGMCC 1.7731</strain>
    </source>
</reference>
<name>A0A0M4MR04_9SPHN</name>
<dbReference type="Proteomes" id="UP000057938">
    <property type="component" value="Chromosome"/>
</dbReference>
<dbReference type="Gene3D" id="3.40.30.10">
    <property type="entry name" value="Glutaredoxin"/>
    <property type="match status" value="1"/>
</dbReference>
<dbReference type="KEGG" id="aep:AMC99_00003"/>
<evidence type="ECO:0000313" key="3">
    <source>
        <dbReference type="EMBL" id="ALE15320.1"/>
    </source>
</evidence>
<dbReference type="RefSeq" id="WP_061921158.1">
    <property type="nucleotide sequence ID" value="NZ_CP012669.1"/>
</dbReference>
<comment type="similarity">
    <text evidence="1 2">Belongs to the ArsC family.</text>
</comment>
<dbReference type="NCBIfam" id="NF008107">
    <property type="entry name" value="PRK10853.1"/>
    <property type="match status" value="1"/>
</dbReference>
<dbReference type="Pfam" id="PF03960">
    <property type="entry name" value="ArsC"/>
    <property type="match status" value="1"/>
</dbReference>
<proteinExistence type="inferred from homology"/>
<sequence length="116" mass="13414">MIHLFGISNCDTVKKARTWLDKEGLEYTFHDYKKEGADKANLERWSDRCGWEVLLNRRGTTFRKLADEDKANIDRDKAIALMLEHPSMIKRPVAEVDGGDRVLVGFAVSEWENAFR</sequence>
<evidence type="ECO:0000313" key="4">
    <source>
        <dbReference type="Proteomes" id="UP000057938"/>
    </source>
</evidence>
<keyword evidence="4" id="KW-1185">Reference proteome</keyword>
<dbReference type="STRING" id="361183.AMC99_00003"/>
<dbReference type="InterPro" id="IPR006660">
    <property type="entry name" value="Arsenate_reductase-like"/>
</dbReference>
<evidence type="ECO:0000256" key="1">
    <source>
        <dbReference type="ARBA" id="ARBA00007198"/>
    </source>
</evidence>
<gene>
    <name evidence="3" type="ORF">AMC99_00003</name>
</gene>
<dbReference type="OrthoDB" id="9803749at2"/>
<dbReference type="PATRIC" id="fig|361183.4.peg.3"/>